<dbReference type="Proteomes" id="UP000503088">
    <property type="component" value="Chromosome"/>
</dbReference>
<keyword evidence="2" id="KW-1185">Reference proteome</keyword>
<dbReference type="RefSeq" id="WP_173223594.1">
    <property type="nucleotide sequence ID" value="NZ_CP048104.1"/>
</dbReference>
<dbReference type="InterPro" id="IPR020139">
    <property type="entry name" value="DUF2642"/>
</dbReference>
<evidence type="ECO:0000313" key="1">
    <source>
        <dbReference type="EMBL" id="QKG85181.1"/>
    </source>
</evidence>
<evidence type="ECO:0000313" key="2">
    <source>
        <dbReference type="Proteomes" id="UP000503088"/>
    </source>
</evidence>
<name>A0A7D3YAW5_9BACL</name>
<protein>
    <submittedName>
        <fullName evidence="1">DUF2642 domain-containing protein</fullName>
    </submittedName>
</protein>
<sequence length="87" mass="10493">MMEEEKPLFGGIKFPKRRIPWRRQHILHHLQQMVGQDIHVATWAKEIDGTLESIYPDHILLQRKERRYHIRIEAIAYVSHREVENDG</sequence>
<accession>A0A7D3YAW5</accession>
<proteinExistence type="predicted"/>
<dbReference type="KEGG" id="kpul:GXN76_12335"/>
<gene>
    <name evidence="1" type="ORF">GXN76_12335</name>
</gene>
<dbReference type="AlphaFoldDB" id="A0A7D3YAW5"/>
<organism evidence="1 2">
    <name type="scientific">Kroppenstedtia pulmonis</name>
    <dbReference type="NCBI Taxonomy" id="1380685"/>
    <lineage>
        <taxon>Bacteria</taxon>
        <taxon>Bacillati</taxon>
        <taxon>Bacillota</taxon>
        <taxon>Bacilli</taxon>
        <taxon>Bacillales</taxon>
        <taxon>Thermoactinomycetaceae</taxon>
        <taxon>Kroppenstedtia</taxon>
    </lineage>
</organism>
<dbReference type="Pfam" id="PF10842">
    <property type="entry name" value="DUF2642"/>
    <property type="match status" value="1"/>
</dbReference>
<reference evidence="1 2" key="1">
    <citation type="submission" date="2020-01" db="EMBL/GenBank/DDBJ databases">
        <authorList>
            <person name="Gulvik C.A."/>
            <person name="Batra D.G."/>
        </authorList>
    </citation>
    <scope>NUCLEOTIDE SEQUENCE [LARGE SCALE GENOMIC DNA]</scope>
    <source>
        <strain evidence="1 2">W9323</strain>
    </source>
</reference>
<dbReference type="EMBL" id="CP048104">
    <property type="protein sequence ID" value="QKG85181.1"/>
    <property type="molecule type" value="Genomic_DNA"/>
</dbReference>